<keyword evidence="2" id="KW-1185">Reference proteome</keyword>
<comment type="caution">
    <text evidence="1">The sequence shown here is derived from an EMBL/GenBank/DDBJ whole genome shotgun (WGS) entry which is preliminary data.</text>
</comment>
<proteinExistence type="predicted"/>
<dbReference type="AlphaFoldDB" id="A0AA88AND4"/>
<accession>A0AA88AND4</accession>
<protein>
    <recommendedName>
        <fullName evidence="3">Reverse transcriptase</fullName>
    </recommendedName>
</protein>
<organism evidence="1 2">
    <name type="scientific">Ficus carica</name>
    <name type="common">Common fig</name>
    <dbReference type="NCBI Taxonomy" id="3494"/>
    <lineage>
        <taxon>Eukaryota</taxon>
        <taxon>Viridiplantae</taxon>
        <taxon>Streptophyta</taxon>
        <taxon>Embryophyta</taxon>
        <taxon>Tracheophyta</taxon>
        <taxon>Spermatophyta</taxon>
        <taxon>Magnoliopsida</taxon>
        <taxon>eudicotyledons</taxon>
        <taxon>Gunneridae</taxon>
        <taxon>Pentapetalae</taxon>
        <taxon>rosids</taxon>
        <taxon>fabids</taxon>
        <taxon>Rosales</taxon>
        <taxon>Moraceae</taxon>
        <taxon>Ficeae</taxon>
        <taxon>Ficus</taxon>
    </lineage>
</organism>
<dbReference type="EMBL" id="BTGU01000024">
    <property type="protein sequence ID" value="GMN47116.1"/>
    <property type="molecule type" value="Genomic_DNA"/>
</dbReference>
<name>A0AA88AND4_FICCA</name>
<evidence type="ECO:0000313" key="1">
    <source>
        <dbReference type="EMBL" id="GMN47116.1"/>
    </source>
</evidence>
<dbReference type="Proteomes" id="UP001187192">
    <property type="component" value="Unassembled WGS sequence"/>
</dbReference>
<evidence type="ECO:0008006" key="3">
    <source>
        <dbReference type="Google" id="ProtNLM"/>
    </source>
</evidence>
<sequence length="98" mass="10812">MSSSSGGDLWAIKSGFSSQMLLTLFVSPAPQALEAPIIDDIRNVLLVVHCDDVCYVPQEENGVIHYLATFVLSQFSDFIWFDSVPKFLGIFEKADLGL</sequence>
<reference evidence="1" key="1">
    <citation type="submission" date="2023-07" db="EMBL/GenBank/DDBJ databases">
        <title>draft genome sequence of fig (Ficus carica).</title>
        <authorList>
            <person name="Takahashi T."/>
            <person name="Nishimura K."/>
        </authorList>
    </citation>
    <scope>NUCLEOTIDE SEQUENCE</scope>
</reference>
<evidence type="ECO:0000313" key="2">
    <source>
        <dbReference type="Proteomes" id="UP001187192"/>
    </source>
</evidence>
<gene>
    <name evidence="1" type="ORF">TIFTF001_016302</name>
</gene>